<name>A0AA51NAT5_9BACT</name>
<proteinExistence type="predicted"/>
<feature type="domain" description="AbiEi antitoxin C-terminal" evidence="1">
    <location>
        <begin position="79"/>
        <end position="211"/>
    </location>
</feature>
<dbReference type="InterPro" id="IPR018547">
    <property type="entry name" value="AbiEi_C"/>
</dbReference>
<keyword evidence="3" id="KW-1185">Reference proteome</keyword>
<dbReference type="AlphaFoldDB" id="A0AA51NAT5"/>
<accession>A0AA51NAT5</accession>
<dbReference type="RefSeq" id="WP_308349380.1">
    <property type="nucleotide sequence ID" value="NZ_CP129971.1"/>
</dbReference>
<evidence type="ECO:0000313" key="3">
    <source>
        <dbReference type="Proteomes" id="UP001230496"/>
    </source>
</evidence>
<reference evidence="2 3" key="1">
    <citation type="submission" date="2023-08" db="EMBL/GenBank/DDBJ databases">
        <title>Comparative genomics and taxonomic characterization of three novel marine species of genus Marivirga.</title>
        <authorList>
            <person name="Muhammad N."/>
            <person name="Kim S.-G."/>
        </authorList>
    </citation>
    <scope>NUCLEOTIDE SEQUENCE [LARGE SCALE GENOMIC DNA]</scope>
    <source>
        <strain evidence="2 3">BDSF4-3</strain>
    </source>
</reference>
<evidence type="ECO:0000313" key="2">
    <source>
        <dbReference type="EMBL" id="WMN11723.1"/>
    </source>
</evidence>
<dbReference type="KEGG" id="msaa:QYS49_39390"/>
<sequence>MKKIYDYIDQCLAYEQYAFTWDELKTQLNKSDSALRNELSRLTKKKEIISLRQGFYIIIPPRYKQYGRLPIELYVQKLFKYLNKPYYLAFYSAASFHGASHQQVQQNYLMTQIPNVRDIKKGNNYLNISATSNWPKNNIIKRKSDAGLFNISSPALTAIDLIHYQSKMGGLNRIITILEELTEAITAEDLINLLQWYPHTSTIQRLGFIFEEIQTELYLIKPIEEFLKTKPLYPILLSPENKNKPGKANNPWKVDRNIELESDL</sequence>
<organism evidence="2 3">
    <name type="scientific">Marivirga salinarum</name>
    <dbReference type="NCBI Taxonomy" id="3059078"/>
    <lineage>
        <taxon>Bacteria</taxon>
        <taxon>Pseudomonadati</taxon>
        <taxon>Bacteroidota</taxon>
        <taxon>Cytophagia</taxon>
        <taxon>Cytophagales</taxon>
        <taxon>Marivirgaceae</taxon>
        <taxon>Marivirga</taxon>
    </lineage>
</organism>
<dbReference type="Proteomes" id="UP001230496">
    <property type="component" value="Chromosome"/>
</dbReference>
<gene>
    <name evidence="2" type="ORF">QYS49_39390</name>
</gene>
<evidence type="ECO:0000259" key="1">
    <source>
        <dbReference type="Pfam" id="PF09407"/>
    </source>
</evidence>
<dbReference type="EMBL" id="CP129971">
    <property type="protein sequence ID" value="WMN11723.1"/>
    <property type="molecule type" value="Genomic_DNA"/>
</dbReference>
<dbReference type="Pfam" id="PF09407">
    <property type="entry name" value="AbiEi_1"/>
    <property type="match status" value="1"/>
</dbReference>
<protein>
    <submittedName>
        <fullName evidence="2">Type IV toxin-antitoxin system AbiEi family antitoxin</fullName>
    </submittedName>
</protein>